<dbReference type="SUPFAM" id="SSF51110">
    <property type="entry name" value="alpha-D-mannose-specific plant lectins"/>
    <property type="match status" value="2"/>
</dbReference>
<keyword evidence="2" id="KW-1185">Reference proteome</keyword>
<dbReference type="PROSITE" id="PS50927">
    <property type="entry name" value="BULB_LECTIN"/>
    <property type="match status" value="1"/>
</dbReference>
<reference evidence="3" key="1">
    <citation type="submission" date="2022-11" db="UniProtKB">
        <authorList>
            <consortium name="WormBaseParasite"/>
        </authorList>
    </citation>
    <scope>IDENTIFICATION</scope>
</reference>
<sequence length="188" mass="20623">MVKRQASAQGASFQLVNRKKGFWPVNRIQKILQKTRSEIFCEYGSLSSSSSTIAPTPQLHSTSSAQSIPSQLIGHAELKENDYLLSNNGGYRAYMQGDGNFVLYVGPLSKSNALWSSKTAGRGYPPYRLWVQGDNNLVVYDVHSKALWSSGTAGKGTKPARLIMQDDGNLVLYDASSRALWSSKTARS</sequence>
<dbReference type="AlphaFoldDB" id="A0A914XEY9"/>
<accession>A0A914XEY9</accession>
<evidence type="ECO:0000313" key="2">
    <source>
        <dbReference type="Proteomes" id="UP000887566"/>
    </source>
</evidence>
<dbReference type="Gene3D" id="2.90.10.10">
    <property type="entry name" value="Bulb-type lectin domain"/>
    <property type="match status" value="2"/>
</dbReference>
<dbReference type="Proteomes" id="UP000887566">
    <property type="component" value="Unplaced"/>
</dbReference>
<evidence type="ECO:0000259" key="1">
    <source>
        <dbReference type="PROSITE" id="PS50927"/>
    </source>
</evidence>
<dbReference type="WBParaSite" id="PSAMB.scaffold7799size7092.g30544.t2">
    <property type="protein sequence ID" value="PSAMB.scaffold7799size7092.g30544.t2"/>
    <property type="gene ID" value="PSAMB.scaffold7799size7092.g30544"/>
</dbReference>
<proteinExistence type="predicted"/>
<protein>
    <submittedName>
        <fullName evidence="3">Bulb-type lectin domain-containing protein</fullName>
    </submittedName>
</protein>
<dbReference type="InterPro" id="IPR036426">
    <property type="entry name" value="Bulb-type_lectin_dom_sf"/>
</dbReference>
<name>A0A914XEY9_9BILA</name>
<dbReference type="InterPro" id="IPR001480">
    <property type="entry name" value="Bulb-type_lectin_dom"/>
</dbReference>
<feature type="domain" description="Bulb-type lectin" evidence="1">
    <location>
        <begin position="69"/>
        <end position="185"/>
    </location>
</feature>
<organism evidence="2 3">
    <name type="scientific">Plectus sambesii</name>
    <dbReference type="NCBI Taxonomy" id="2011161"/>
    <lineage>
        <taxon>Eukaryota</taxon>
        <taxon>Metazoa</taxon>
        <taxon>Ecdysozoa</taxon>
        <taxon>Nematoda</taxon>
        <taxon>Chromadorea</taxon>
        <taxon>Plectida</taxon>
        <taxon>Plectina</taxon>
        <taxon>Plectoidea</taxon>
        <taxon>Plectidae</taxon>
        <taxon>Plectus</taxon>
    </lineage>
</organism>
<dbReference type="SMART" id="SM00108">
    <property type="entry name" value="B_lectin"/>
    <property type="match status" value="1"/>
</dbReference>
<dbReference type="CDD" id="cd00028">
    <property type="entry name" value="B_lectin"/>
    <property type="match status" value="1"/>
</dbReference>
<evidence type="ECO:0000313" key="3">
    <source>
        <dbReference type="WBParaSite" id="PSAMB.scaffold7799size7092.g30544.t2"/>
    </source>
</evidence>